<evidence type="ECO:0000313" key="2">
    <source>
        <dbReference type="Proteomes" id="UP001055811"/>
    </source>
</evidence>
<proteinExistence type="predicted"/>
<organism evidence="1 2">
    <name type="scientific">Cichorium intybus</name>
    <name type="common">Chicory</name>
    <dbReference type="NCBI Taxonomy" id="13427"/>
    <lineage>
        <taxon>Eukaryota</taxon>
        <taxon>Viridiplantae</taxon>
        <taxon>Streptophyta</taxon>
        <taxon>Embryophyta</taxon>
        <taxon>Tracheophyta</taxon>
        <taxon>Spermatophyta</taxon>
        <taxon>Magnoliopsida</taxon>
        <taxon>eudicotyledons</taxon>
        <taxon>Gunneridae</taxon>
        <taxon>Pentapetalae</taxon>
        <taxon>asterids</taxon>
        <taxon>campanulids</taxon>
        <taxon>Asterales</taxon>
        <taxon>Asteraceae</taxon>
        <taxon>Cichorioideae</taxon>
        <taxon>Cichorieae</taxon>
        <taxon>Cichoriinae</taxon>
        <taxon>Cichorium</taxon>
    </lineage>
</organism>
<gene>
    <name evidence="1" type="ORF">L2E82_30531</name>
</gene>
<reference evidence="1 2" key="2">
    <citation type="journal article" date="2022" name="Mol. Ecol. Resour.">
        <title>The genomes of chicory, endive, great burdock and yacon provide insights into Asteraceae paleo-polyploidization history and plant inulin production.</title>
        <authorList>
            <person name="Fan W."/>
            <person name="Wang S."/>
            <person name="Wang H."/>
            <person name="Wang A."/>
            <person name="Jiang F."/>
            <person name="Liu H."/>
            <person name="Zhao H."/>
            <person name="Xu D."/>
            <person name="Zhang Y."/>
        </authorList>
    </citation>
    <scope>NUCLEOTIDE SEQUENCE [LARGE SCALE GENOMIC DNA]</scope>
    <source>
        <strain evidence="2">cv. Punajuju</strain>
        <tissue evidence="1">Leaves</tissue>
    </source>
</reference>
<comment type="caution">
    <text evidence="1">The sequence shown here is derived from an EMBL/GenBank/DDBJ whole genome shotgun (WGS) entry which is preliminary data.</text>
</comment>
<name>A0ACB9D1B8_CICIN</name>
<evidence type="ECO:0000313" key="1">
    <source>
        <dbReference type="EMBL" id="KAI3740112.1"/>
    </source>
</evidence>
<accession>A0ACB9D1B8</accession>
<dbReference type="EMBL" id="CM042013">
    <property type="protein sequence ID" value="KAI3740112.1"/>
    <property type="molecule type" value="Genomic_DNA"/>
</dbReference>
<keyword evidence="2" id="KW-1185">Reference proteome</keyword>
<protein>
    <submittedName>
        <fullName evidence="1">Uncharacterized protein</fullName>
    </submittedName>
</protein>
<sequence length="73" mass="7819">MLRSAALPVNEGWLCGSGSGGVGGCREQEDGRFLTNTRYKTEKMGEGRHMVGGRRSFIEKQGNVGIEVGRSCG</sequence>
<reference evidence="2" key="1">
    <citation type="journal article" date="2022" name="Mol. Ecol. Resour.">
        <title>The genomes of chicory, endive, great burdock and yacon provide insights into Asteraceae palaeo-polyploidization history and plant inulin production.</title>
        <authorList>
            <person name="Fan W."/>
            <person name="Wang S."/>
            <person name="Wang H."/>
            <person name="Wang A."/>
            <person name="Jiang F."/>
            <person name="Liu H."/>
            <person name="Zhao H."/>
            <person name="Xu D."/>
            <person name="Zhang Y."/>
        </authorList>
    </citation>
    <scope>NUCLEOTIDE SEQUENCE [LARGE SCALE GENOMIC DNA]</scope>
    <source>
        <strain evidence="2">cv. Punajuju</strain>
    </source>
</reference>
<dbReference type="Proteomes" id="UP001055811">
    <property type="component" value="Linkage Group LG05"/>
</dbReference>